<organism evidence="13 14">
    <name type="scientific">Camelimonas abortus</name>
    <dbReference type="NCBI Taxonomy" id="1017184"/>
    <lineage>
        <taxon>Bacteria</taxon>
        <taxon>Pseudomonadati</taxon>
        <taxon>Pseudomonadota</taxon>
        <taxon>Alphaproteobacteria</taxon>
        <taxon>Hyphomicrobiales</taxon>
        <taxon>Chelatococcaceae</taxon>
        <taxon>Camelimonas</taxon>
    </lineage>
</organism>
<evidence type="ECO:0000313" key="14">
    <source>
        <dbReference type="Proteomes" id="UP001595536"/>
    </source>
</evidence>
<dbReference type="NCBIfam" id="NF003810">
    <property type="entry name" value="PRK05399.1"/>
    <property type="match status" value="1"/>
</dbReference>
<feature type="compositionally biased region" description="Basic and acidic residues" evidence="11">
    <location>
        <begin position="25"/>
        <end position="47"/>
    </location>
</feature>
<dbReference type="PANTHER" id="PTHR11361:SF34">
    <property type="entry name" value="DNA MISMATCH REPAIR PROTEIN MSH1, MITOCHONDRIAL"/>
    <property type="match status" value="1"/>
</dbReference>
<dbReference type="Pfam" id="PF05188">
    <property type="entry name" value="MutS_II"/>
    <property type="match status" value="1"/>
</dbReference>
<feature type="compositionally biased region" description="Basic and acidic residues" evidence="11">
    <location>
        <begin position="1"/>
        <end position="10"/>
    </location>
</feature>
<dbReference type="HAMAP" id="MF_00096">
    <property type="entry name" value="MutS"/>
    <property type="match status" value="1"/>
</dbReference>
<evidence type="ECO:0000256" key="11">
    <source>
        <dbReference type="SAM" id="MobiDB-lite"/>
    </source>
</evidence>
<dbReference type="Gene3D" id="6.10.140.430">
    <property type="match status" value="1"/>
</dbReference>
<dbReference type="PIRSF" id="PIRSF037677">
    <property type="entry name" value="DNA_mis_repair_Msh6"/>
    <property type="match status" value="1"/>
</dbReference>
<evidence type="ECO:0000259" key="12">
    <source>
        <dbReference type="PROSITE" id="PS00486"/>
    </source>
</evidence>
<reference evidence="14" key="1">
    <citation type="journal article" date="2019" name="Int. J. Syst. Evol. Microbiol.">
        <title>The Global Catalogue of Microorganisms (GCM) 10K type strain sequencing project: providing services to taxonomists for standard genome sequencing and annotation.</title>
        <authorList>
            <consortium name="The Broad Institute Genomics Platform"/>
            <consortium name="The Broad Institute Genome Sequencing Center for Infectious Disease"/>
            <person name="Wu L."/>
            <person name="Ma J."/>
        </authorList>
    </citation>
    <scope>NUCLEOTIDE SEQUENCE [LARGE SCALE GENOMIC DNA]</scope>
    <source>
        <strain evidence="14">CCM 7941</strain>
    </source>
</reference>
<dbReference type="Gene3D" id="3.30.420.110">
    <property type="entry name" value="MutS, connector domain"/>
    <property type="match status" value="1"/>
</dbReference>
<dbReference type="RefSeq" id="WP_376829383.1">
    <property type="nucleotide sequence ID" value="NZ_JBHLWR010000006.1"/>
</dbReference>
<evidence type="ECO:0000256" key="7">
    <source>
        <dbReference type="ARBA" id="ARBA00023204"/>
    </source>
</evidence>
<dbReference type="EMBL" id="JBHRUV010000076">
    <property type="protein sequence ID" value="MFC3267074.1"/>
    <property type="molecule type" value="Genomic_DNA"/>
</dbReference>
<dbReference type="SMART" id="SM00534">
    <property type="entry name" value="MUTSac"/>
    <property type="match status" value="1"/>
</dbReference>
<evidence type="ECO:0000256" key="3">
    <source>
        <dbReference type="ARBA" id="ARBA00022741"/>
    </source>
</evidence>
<dbReference type="InterPro" id="IPR017261">
    <property type="entry name" value="DNA_mismatch_repair_MutS/MSH"/>
</dbReference>
<accession>A0ABV7LHQ1</accession>
<dbReference type="InterPro" id="IPR005748">
    <property type="entry name" value="DNA_mismatch_repair_MutS"/>
</dbReference>
<dbReference type="InterPro" id="IPR045076">
    <property type="entry name" value="MutS"/>
</dbReference>
<dbReference type="Gene3D" id="3.40.50.300">
    <property type="entry name" value="P-loop containing nucleotide triphosphate hydrolases"/>
    <property type="match status" value="1"/>
</dbReference>
<sequence length="958" mass="102418">MADAHAKADDAASAPVARAGAPDVPDSRQDRLRQDRLRQDPGADAREPPGGGQHARREARQDARVTPMMAQYLEIKAAHPEALLFYRMGDFYELFFEDAEIASRTLGIVLTRRGRHLGEDIPMCGVPVERADEYLERLIAAGHRVAVCEQTEDPAEARKRGAKSVVKRDVVRLVTPGTVTEERLLDPARPSLFVAVARQRASDGGWTYAVAATDITTGRFTVNEVEAGALAAELARLDPREIVVPDTVFDDPELAPMWRESRVLVTPVPRDGLDPASAARRLQEYYGVASLEAFGSFSRAETAAAATALAYVERTQYGARPSLSPPSRGVAGGLLSVDAATRANLELTRTLSGERAGSLLATIDMTLTPGGGRLLAERLSSPLTDLARIRARHDSVEALVADSLLRGALRERLKAAPDMARALSRLSLDRGGPRDLAALGAGMRAALDIGALLAGAGPLPEELAAAAAALRRLDPAVADELAAALADDLPLLKRDGGFVREGYDAALDEARLLQADSRRYIAALQARYAAETGVKSLKIRHNNMLGYYVETPQAAGETFLQPPLNATFVHRQTMAGAMRFSTVELGELEAKIASAAERARGIELAVFERLRAMLAACAGDIRAAADALATLDVSAALAELAAGRDWVRPHMDDSLAFILEGARHPVVEAALRRQGEAFVGNDSNLAEPDAAAGRIVLVTGPNMAGKSTWLRQNALAVVLAQMGAFVPARRAHIGVVDRLFSRVGAADDLARGRSTFMVEMIETAAILNQAGPRSLVILDEIGRGTATFDGLSIAWAAIEHLHEVNRCRALFATHYHELTALAGRLERVTNVTMRVAEFQGEVVFLHEVTPGAADRSYGIQVARLAGLPPAVVERAKTILAGLEKGDREKPVAALVDDLPLFAAAAAPRRADAAAAPAEPPPPDPVRMALEALDVDDISPRAALDELYRLKAMLKQPPG</sequence>
<dbReference type="InterPro" id="IPR027417">
    <property type="entry name" value="P-loop_NTPase"/>
</dbReference>
<dbReference type="Gene3D" id="1.10.1420.10">
    <property type="match status" value="2"/>
</dbReference>
<dbReference type="InterPro" id="IPR036678">
    <property type="entry name" value="MutS_con_dom_sf"/>
</dbReference>
<evidence type="ECO:0000256" key="10">
    <source>
        <dbReference type="RuleBase" id="RU003756"/>
    </source>
</evidence>
<gene>
    <name evidence="9 13" type="primary">mutS</name>
    <name evidence="13" type="ORF">ACFOEX_12035</name>
</gene>
<keyword evidence="4 9" id="KW-0227">DNA damage</keyword>
<dbReference type="PROSITE" id="PS00486">
    <property type="entry name" value="DNA_MISMATCH_REPAIR_2"/>
    <property type="match status" value="1"/>
</dbReference>
<feature type="binding site" evidence="9">
    <location>
        <begin position="700"/>
        <end position="707"/>
    </location>
    <ligand>
        <name>ATP</name>
        <dbReference type="ChEBI" id="CHEBI:30616"/>
    </ligand>
</feature>
<dbReference type="InterPro" id="IPR007696">
    <property type="entry name" value="DNA_mismatch_repair_MutS_core"/>
</dbReference>
<keyword evidence="14" id="KW-1185">Reference proteome</keyword>
<dbReference type="InterPro" id="IPR007861">
    <property type="entry name" value="DNA_mismatch_repair_MutS_clamp"/>
</dbReference>
<comment type="function">
    <text evidence="8 9">This protein is involved in the repair of mismatches in DNA. It is possible that it carries out the mismatch recognition step. This protein has a weak ATPase activity.</text>
</comment>
<dbReference type="SMART" id="SM00533">
    <property type="entry name" value="MUTSd"/>
    <property type="match status" value="1"/>
</dbReference>
<dbReference type="InterPro" id="IPR000432">
    <property type="entry name" value="DNA_mismatch_repair_MutS_C"/>
</dbReference>
<proteinExistence type="inferred from homology"/>
<keyword evidence="6 9" id="KW-0238">DNA-binding</keyword>
<dbReference type="Gene3D" id="3.40.1170.10">
    <property type="entry name" value="DNA repair protein MutS, domain I"/>
    <property type="match status" value="1"/>
</dbReference>
<dbReference type="SUPFAM" id="SSF52540">
    <property type="entry name" value="P-loop containing nucleoside triphosphate hydrolases"/>
    <property type="match status" value="1"/>
</dbReference>
<protein>
    <recommendedName>
        <fullName evidence="2 9">DNA mismatch repair protein MutS</fullName>
    </recommendedName>
</protein>
<name>A0ABV7LHQ1_9HYPH</name>
<dbReference type="Pfam" id="PF00488">
    <property type="entry name" value="MutS_V"/>
    <property type="match status" value="1"/>
</dbReference>
<evidence type="ECO:0000313" key="13">
    <source>
        <dbReference type="EMBL" id="MFC3267074.1"/>
    </source>
</evidence>
<evidence type="ECO:0000256" key="2">
    <source>
        <dbReference type="ARBA" id="ARBA00021982"/>
    </source>
</evidence>
<dbReference type="InterPro" id="IPR007860">
    <property type="entry name" value="DNA_mmatch_repair_MutS_con_dom"/>
</dbReference>
<feature type="domain" description="DNA mismatch repair proteins mutS family" evidence="12">
    <location>
        <begin position="774"/>
        <end position="790"/>
    </location>
</feature>
<dbReference type="InterPro" id="IPR016151">
    <property type="entry name" value="DNA_mismatch_repair_MutS_N"/>
</dbReference>
<dbReference type="PANTHER" id="PTHR11361">
    <property type="entry name" value="DNA MISMATCH REPAIR PROTEIN MUTS FAMILY MEMBER"/>
    <property type="match status" value="1"/>
</dbReference>
<evidence type="ECO:0000256" key="1">
    <source>
        <dbReference type="ARBA" id="ARBA00006271"/>
    </source>
</evidence>
<keyword evidence="3 9" id="KW-0547">Nucleotide-binding</keyword>
<dbReference type="Pfam" id="PF01624">
    <property type="entry name" value="MutS_I"/>
    <property type="match status" value="1"/>
</dbReference>
<dbReference type="Pfam" id="PF05192">
    <property type="entry name" value="MutS_III"/>
    <property type="match status" value="1"/>
</dbReference>
<evidence type="ECO:0000256" key="5">
    <source>
        <dbReference type="ARBA" id="ARBA00022840"/>
    </source>
</evidence>
<evidence type="ECO:0000256" key="9">
    <source>
        <dbReference type="HAMAP-Rule" id="MF_00096"/>
    </source>
</evidence>
<comment type="similarity">
    <text evidence="1 9 10">Belongs to the DNA mismatch repair MutS family.</text>
</comment>
<evidence type="ECO:0000256" key="8">
    <source>
        <dbReference type="ARBA" id="ARBA00024647"/>
    </source>
</evidence>
<feature type="region of interest" description="Disordered" evidence="11">
    <location>
        <begin position="1"/>
        <end position="63"/>
    </location>
</feature>
<evidence type="ECO:0000256" key="6">
    <source>
        <dbReference type="ARBA" id="ARBA00023125"/>
    </source>
</evidence>
<keyword evidence="5 9" id="KW-0067">ATP-binding</keyword>
<dbReference type="SUPFAM" id="SSF48334">
    <property type="entry name" value="DNA repair protein MutS, domain III"/>
    <property type="match status" value="1"/>
</dbReference>
<dbReference type="CDD" id="cd03284">
    <property type="entry name" value="ABC_MutS1"/>
    <property type="match status" value="1"/>
</dbReference>
<keyword evidence="7 9" id="KW-0234">DNA repair</keyword>
<dbReference type="SUPFAM" id="SSF55271">
    <property type="entry name" value="DNA repair protein MutS, domain I"/>
    <property type="match status" value="1"/>
</dbReference>
<comment type="caution">
    <text evidence="13">The sequence shown here is derived from an EMBL/GenBank/DDBJ whole genome shotgun (WGS) entry which is preliminary data.</text>
</comment>
<dbReference type="Proteomes" id="UP001595536">
    <property type="component" value="Unassembled WGS sequence"/>
</dbReference>
<dbReference type="InterPro" id="IPR036187">
    <property type="entry name" value="DNA_mismatch_repair_MutS_sf"/>
</dbReference>
<dbReference type="SUPFAM" id="SSF53150">
    <property type="entry name" value="DNA repair protein MutS, domain II"/>
    <property type="match status" value="1"/>
</dbReference>
<feature type="compositionally biased region" description="Low complexity" evidence="11">
    <location>
        <begin position="11"/>
        <end position="21"/>
    </location>
</feature>
<dbReference type="Pfam" id="PF05190">
    <property type="entry name" value="MutS_IV"/>
    <property type="match status" value="1"/>
</dbReference>
<evidence type="ECO:0000256" key="4">
    <source>
        <dbReference type="ARBA" id="ARBA00022763"/>
    </source>
</evidence>
<dbReference type="InterPro" id="IPR007695">
    <property type="entry name" value="DNA_mismatch_repair_MutS-lik_N"/>
</dbReference>
<dbReference type="NCBIfam" id="TIGR01070">
    <property type="entry name" value="mutS1"/>
    <property type="match status" value="1"/>
</dbReference>